<dbReference type="RefSeq" id="WP_136335189.1">
    <property type="nucleotide sequence ID" value="NZ_QXMP01000002.1"/>
</dbReference>
<dbReference type="SUPFAM" id="SSF51735">
    <property type="entry name" value="NAD(P)-binding Rossmann-fold domains"/>
    <property type="match status" value="1"/>
</dbReference>
<dbReference type="OrthoDB" id="9806940at2"/>
<evidence type="ECO:0000313" key="8">
    <source>
        <dbReference type="EMBL" id="THD69699.1"/>
    </source>
</evidence>
<keyword evidence="2 5" id="KW-0479">Metal-binding</keyword>
<evidence type="ECO:0000313" key="9">
    <source>
        <dbReference type="Proteomes" id="UP000305939"/>
    </source>
</evidence>
<dbReference type="FunFam" id="3.40.50.720:FF:000022">
    <property type="entry name" value="Cinnamyl alcohol dehydrogenase"/>
    <property type="match status" value="1"/>
</dbReference>
<evidence type="ECO:0000256" key="4">
    <source>
        <dbReference type="ARBA" id="ARBA00023002"/>
    </source>
</evidence>
<dbReference type="InterPro" id="IPR047109">
    <property type="entry name" value="CAD-like"/>
</dbReference>
<dbReference type="Proteomes" id="UP000305939">
    <property type="component" value="Unassembled WGS sequence"/>
</dbReference>
<comment type="cofactor">
    <cofactor evidence="1 5">
        <name>Zn(2+)</name>
        <dbReference type="ChEBI" id="CHEBI:29105"/>
    </cofactor>
</comment>
<dbReference type="InterPro" id="IPR013154">
    <property type="entry name" value="ADH-like_N"/>
</dbReference>
<dbReference type="PROSITE" id="PS00059">
    <property type="entry name" value="ADH_ZINC"/>
    <property type="match status" value="1"/>
</dbReference>
<sequence>MPNTKAYAAYAPDQDLKPFEFDRRSVGDDDVKVKIDYCGICHSDIHFAHDDWGMTEYPVVPGHEIIGHVTEVGSKVTRFKPGDLVGIGCMVDSCRECTPCKNDLEQFCEKGMVMTYGSPDPEMGGVTQGGYSSQIVVKEHFVLNISDKLDLKGVPPLLCAGITTFSPLNQWKVGKGQKVGVIGLGGLGHMGVKFAAAMGAEVVMITRSPEKGEDAKRLGASSVLVSTDQEAMASQAGTFDFLLNTIPVAHDINPYMPLLKFNKTMVLVGATPIEVHSMQMIFGNRHLSGSLIGGIKETQEMLDFCAEHNIVSDIEMVNIQDVNTAYERVMKGDVKYRFVIDMKSL</sequence>
<protein>
    <submittedName>
        <fullName evidence="8">NAD(P)-dependent alcohol dehydrogenase</fullName>
    </submittedName>
</protein>
<dbReference type="EMBL" id="SSMC01000001">
    <property type="protein sequence ID" value="THD69699.1"/>
    <property type="molecule type" value="Genomic_DNA"/>
</dbReference>
<dbReference type="PANTHER" id="PTHR42683">
    <property type="entry name" value="ALDEHYDE REDUCTASE"/>
    <property type="match status" value="1"/>
</dbReference>
<feature type="domain" description="Alcohol dehydrogenase-like C-terminal" evidence="6">
    <location>
        <begin position="186"/>
        <end position="306"/>
    </location>
</feature>
<keyword evidence="9" id="KW-1185">Reference proteome</keyword>
<organism evidence="8 9">
    <name type="scientific">Robertkochia marina</name>
    <dbReference type="NCBI Taxonomy" id="1227945"/>
    <lineage>
        <taxon>Bacteria</taxon>
        <taxon>Pseudomonadati</taxon>
        <taxon>Bacteroidota</taxon>
        <taxon>Flavobacteriia</taxon>
        <taxon>Flavobacteriales</taxon>
        <taxon>Flavobacteriaceae</taxon>
        <taxon>Robertkochia</taxon>
    </lineage>
</organism>
<evidence type="ECO:0000259" key="6">
    <source>
        <dbReference type="Pfam" id="PF00107"/>
    </source>
</evidence>
<evidence type="ECO:0000256" key="1">
    <source>
        <dbReference type="ARBA" id="ARBA00001947"/>
    </source>
</evidence>
<comment type="caution">
    <text evidence="8">The sequence shown here is derived from an EMBL/GenBank/DDBJ whole genome shotgun (WGS) entry which is preliminary data.</text>
</comment>
<gene>
    <name evidence="8" type="ORF">E7Z59_05065</name>
</gene>
<evidence type="ECO:0000256" key="2">
    <source>
        <dbReference type="ARBA" id="ARBA00022723"/>
    </source>
</evidence>
<proteinExistence type="inferred from homology"/>
<dbReference type="InterPro" id="IPR002328">
    <property type="entry name" value="ADH_Zn_CS"/>
</dbReference>
<dbReference type="Pfam" id="PF08240">
    <property type="entry name" value="ADH_N"/>
    <property type="match status" value="1"/>
</dbReference>
<keyword evidence="3 5" id="KW-0862">Zinc</keyword>
<dbReference type="GO" id="GO:0008270">
    <property type="term" value="F:zinc ion binding"/>
    <property type="evidence" value="ECO:0007669"/>
    <property type="project" value="InterPro"/>
</dbReference>
<dbReference type="Pfam" id="PF00107">
    <property type="entry name" value="ADH_zinc_N"/>
    <property type="match status" value="1"/>
</dbReference>
<dbReference type="CDD" id="cd05283">
    <property type="entry name" value="CAD1"/>
    <property type="match status" value="1"/>
</dbReference>
<accession>A0A4S3M4T2</accession>
<dbReference type="SUPFAM" id="SSF50129">
    <property type="entry name" value="GroES-like"/>
    <property type="match status" value="1"/>
</dbReference>
<dbReference type="Gene3D" id="3.40.50.720">
    <property type="entry name" value="NAD(P)-binding Rossmann-like Domain"/>
    <property type="match status" value="1"/>
</dbReference>
<evidence type="ECO:0000256" key="3">
    <source>
        <dbReference type="ARBA" id="ARBA00022833"/>
    </source>
</evidence>
<keyword evidence="4" id="KW-0560">Oxidoreductase</keyword>
<dbReference type="InterPro" id="IPR013149">
    <property type="entry name" value="ADH-like_C"/>
</dbReference>
<dbReference type="Gene3D" id="3.90.180.10">
    <property type="entry name" value="Medium-chain alcohol dehydrogenases, catalytic domain"/>
    <property type="match status" value="1"/>
</dbReference>
<dbReference type="InterPro" id="IPR036291">
    <property type="entry name" value="NAD(P)-bd_dom_sf"/>
</dbReference>
<dbReference type="GO" id="GO:0008106">
    <property type="term" value="F:alcohol dehydrogenase (NADP+) activity"/>
    <property type="evidence" value="ECO:0007669"/>
    <property type="project" value="UniProtKB-ARBA"/>
</dbReference>
<feature type="domain" description="Alcohol dehydrogenase-like N-terminal" evidence="7">
    <location>
        <begin position="27"/>
        <end position="146"/>
    </location>
</feature>
<reference evidence="8 9" key="1">
    <citation type="submission" date="2019-04" db="EMBL/GenBank/DDBJ databases">
        <title>Draft genome sequence of Robertkochia marina CC-AMO-30D.</title>
        <authorList>
            <person name="Hameed A."/>
            <person name="Lin S.-Y."/>
            <person name="Shahina M."/>
            <person name="Lai W.-A."/>
            <person name="Young C.-C."/>
        </authorList>
    </citation>
    <scope>NUCLEOTIDE SEQUENCE [LARGE SCALE GENOMIC DNA]</scope>
    <source>
        <strain evidence="8 9">CC-AMO-30D</strain>
    </source>
</reference>
<evidence type="ECO:0000256" key="5">
    <source>
        <dbReference type="RuleBase" id="RU361277"/>
    </source>
</evidence>
<name>A0A4S3M4T2_9FLAO</name>
<comment type="similarity">
    <text evidence="5">Belongs to the zinc-containing alcohol dehydrogenase family.</text>
</comment>
<evidence type="ECO:0000259" key="7">
    <source>
        <dbReference type="Pfam" id="PF08240"/>
    </source>
</evidence>
<dbReference type="AlphaFoldDB" id="A0A4S3M4T2"/>
<dbReference type="InterPro" id="IPR011032">
    <property type="entry name" value="GroES-like_sf"/>
</dbReference>